<dbReference type="GO" id="GO:0031123">
    <property type="term" value="P:RNA 3'-end processing"/>
    <property type="evidence" value="ECO:0007669"/>
    <property type="project" value="TreeGrafter"/>
</dbReference>
<dbReference type="InterPro" id="IPR043519">
    <property type="entry name" value="NT_sf"/>
</dbReference>
<evidence type="ECO:0000259" key="11">
    <source>
        <dbReference type="Pfam" id="PF22600"/>
    </source>
</evidence>
<evidence type="ECO:0000256" key="9">
    <source>
        <dbReference type="SAM" id="MobiDB-lite"/>
    </source>
</evidence>
<evidence type="ECO:0000256" key="4">
    <source>
        <dbReference type="ARBA" id="ARBA00022490"/>
    </source>
</evidence>
<evidence type="ECO:0000256" key="7">
    <source>
        <dbReference type="ARBA" id="ARBA00022842"/>
    </source>
</evidence>
<feature type="domain" description="PAP-associated" evidence="10">
    <location>
        <begin position="1141"/>
        <end position="1202"/>
    </location>
</feature>
<dbReference type="Gene3D" id="1.10.1410.10">
    <property type="match status" value="1"/>
</dbReference>
<feature type="compositionally biased region" description="Polar residues" evidence="9">
    <location>
        <begin position="1309"/>
        <end position="1324"/>
    </location>
</feature>
<protein>
    <submittedName>
        <fullName evidence="13">Poly(A) RNA polymerase gld-2 homolog A</fullName>
    </submittedName>
</protein>
<dbReference type="Pfam" id="PF22600">
    <property type="entry name" value="MTPAP-like_central"/>
    <property type="match status" value="1"/>
</dbReference>
<dbReference type="Gene3D" id="3.30.460.10">
    <property type="entry name" value="Beta Polymerase, domain 2"/>
    <property type="match status" value="1"/>
</dbReference>
<evidence type="ECO:0000313" key="12">
    <source>
        <dbReference type="Proteomes" id="UP000515162"/>
    </source>
</evidence>
<feature type="compositionally biased region" description="Low complexity" evidence="9">
    <location>
        <begin position="26"/>
        <end position="47"/>
    </location>
</feature>
<keyword evidence="7" id="KW-0460">Magnesium</keyword>
<feature type="compositionally biased region" description="Low complexity" evidence="9">
    <location>
        <begin position="457"/>
        <end position="489"/>
    </location>
</feature>
<proteinExistence type="inferred from homology"/>
<evidence type="ECO:0000313" key="13">
    <source>
        <dbReference type="RefSeq" id="XP_033167335.1"/>
    </source>
</evidence>
<dbReference type="GeneID" id="117145702"/>
<dbReference type="PANTHER" id="PTHR12271:SF40">
    <property type="entry name" value="POLY(A) RNA POLYMERASE GLD2"/>
    <property type="match status" value="1"/>
</dbReference>
<feature type="region of interest" description="Disordered" evidence="9">
    <location>
        <begin position="310"/>
        <end position="333"/>
    </location>
</feature>
<feature type="region of interest" description="Disordered" evidence="9">
    <location>
        <begin position="583"/>
        <end position="605"/>
    </location>
</feature>
<dbReference type="Proteomes" id="UP000515162">
    <property type="component" value="Chromosome 3R"/>
</dbReference>
<organism evidence="12 13">
    <name type="scientific">Drosophila mauritiana</name>
    <name type="common">Fruit fly</name>
    <dbReference type="NCBI Taxonomy" id="7226"/>
    <lineage>
        <taxon>Eukaryota</taxon>
        <taxon>Metazoa</taxon>
        <taxon>Ecdysozoa</taxon>
        <taxon>Arthropoda</taxon>
        <taxon>Hexapoda</taxon>
        <taxon>Insecta</taxon>
        <taxon>Pterygota</taxon>
        <taxon>Neoptera</taxon>
        <taxon>Endopterygota</taxon>
        <taxon>Diptera</taxon>
        <taxon>Brachycera</taxon>
        <taxon>Muscomorpha</taxon>
        <taxon>Ephydroidea</taxon>
        <taxon>Drosophilidae</taxon>
        <taxon>Drosophila</taxon>
        <taxon>Sophophora</taxon>
    </lineage>
</organism>
<comment type="subcellular location">
    <subcellularLocation>
        <location evidence="3">Cytoplasm</location>
    </subcellularLocation>
</comment>
<feature type="compositionally biased region" description="Low complexity" evidence="9">
    <location>
        <begin position="171"/>
        <end position="201"/>
    </location>
</feature>
<evidence type="ECO:0000256" key="5">
    <source>
        <dbReference type="ARBA" id="ARBA00022679"/>
    </source>
</evidence>
<feature type="region of interest" description="Disordered" evidence="9">
    <location>
        <begin position="676"/>
        <end position="710"/>
    </location>
</feature>
<dbReference type="InterPro" id="IPR002058">
    <property type="entry name" value="PAP_assoc"/>
</dbReference>
<feature type="region of interest" description="Disordered" evidence="9">
    <location>
        <begin position="26"/>
        <end position="55"/>
    </location>
</feature>
<feature type="region of interest" description="Disordered" evidence="9">
    <location>
        <begin position="154"/>
        <end position="203"/>
    </location>
</feature>
<evidence type="ECO:0000259" key="10">
    <source>
        <dbReference type="Pfam" id="PF03828"/>
    </source>
</evidence>
<dbReference type="Pfam" id="PF03828">
    <property type="entry name" value="PAP_assoc"/>
    <property type="match status" value="1"/>
</dbReference>
<comment type="similarity">
    <text evidence="8">Belongs to the DNA polymerase type-B-like family. GLD2 subfamily.</text>
</comment>
<feature type="compositionally biased region" description="Low complexity" evidence="9">
    <location>
        <begin position="588"/>
        <end position="605"/>
    </location>
</feature>
<reference evidence="13" key="1">
    <citation type="submission" date="2025-08" db="UniProtKB">
        <authorList>
            <consortium name="RefSeq"/>
        </authorList>
    </citation>
    <scope>IDENTIFICATION</scope>
    <source>
        <strain evidence="13">Mau12</strain>
        <tissue evidence="13">Whole Body</tissue>
    </source>
</reference>
<feature type="compositionally biased region" description="Polar residues" evidence="9">
    <location>
        <begin position="423"/>
        <end position="438"/>
    </location>
</feature>
<feature type="domain" description="Poly(A) RNA polymerase mitochondrial-like central palm" evidence="11">
    <location>
        <begin position="914"/>
        <end position="1052"/>
    </location>
</feature>
<keyword evidence="4" id="KW-0963">Cytoplasm</keyword>
<feature type="compositionally biased region" description="Basic residues" evidence="9">
    <location>
        <begin position="439"/>
        <end position="451"/>
    </location>
</feature>
<evidence type="ECO:0000256" key="3">
    <source>
        <dbReference type="ARBA" id="ARBA00004496"/>
    </source>
</evidence>
<keyword evidence="6" id="KW-0479">Metal-binding</keyword>
<feature type="region of interest" description="Disordered" evidence="9">
    <location>
        <begin position="1308"/>
        <end position="1341"/>
    </location>
</feature>
<sequence>MSTAMAMASAASSSAAAATATTTAISNSTNTTASPATTNTTKTITTSEVPLEPASNMAPIALEIEDSGRNEAEDLEHGAAKPLEQRKTTVVHTCPRPPGGYKYSMEFLYGIGSGMAGIPLNIPTPSSITHRTVRSTPPLLSTHMPLLTNMGVSPPRPSSIRYAGPAGGSNGTTAAASTPPSTTVTTSSGSSGSGAEAITSSVSSSGLPAAGLPAAQFICQGYMPTGPQRRLWHAENAVWQFDRNYPYNQAYSPPYGIPMMPVGFEHPYGQRIIYPGYYNQTPPGINPAAVAGLTRTSRPVTQQPHILTQPAVGTTESSEEAPATPGNAPQVSNTWRYGRPGTHRGRHAVPAAAAPAVLHRDSKTFYNSIGSGVANGPRFKAPFVANVRNFQAGAVSTVAAGGAATTAVVATSAPATGAASSSDQNVANKRNHQGAATQNHHRNRHNAKKGGKNSVAKELTSNSSESLSNSSSKSQLNKRPSSSSSISPIKHPHRNYRNRMRYTATEPSEQKAVPTTVPVSNYQPPTVRRTSKFQGSNAYQAHTAPGRQQSRYYQSRHMDGYVFQSGHYMVYAAGAPPVGLGAGKSPVSEATGAPPGEAAAAPAPAEAAVRGGAAAAPVTASSATLEGEQPLDSDFDQRQEFADLGLDPANGGFSSDLEPTGIKQDTSELDTRSCLLSHPNSEVDGDDNQSVASFAPGVESDDSDSGLSDASVESVARDILVSCLAVATGAQKPDLTGPNLVPYGDMHFLKELDRKNPQTNGYRSHRPYHQSHYAYHSQMSPRGLSCCGDMLNQHSGDLVFKLDQNQPDGIESGQKIFLREITEHPDNISMASNLSCSPSASSSQSVLAPMASKSNIAMPEENNDQDELPLVVHNRYWREFFGYTPADRFLLRAKFVEMRRPPKVMGCKIKWDPLSQSVWKKFLESQQTRHVYKIKMRLWRAIYTVAMKNYPRYGLYLVGSSISYFGSKCSDMDICMLACTNPNVDPRTEAVYHLHVMKELLGRTNMFQDFNLIEARVPILRFTDRCHKVEVDINFNNSVGIRNTHLLYCYSQLDWRVRPMALTVKQWAQYHNINNAKNMTISSYSLMLMVIHFLQVGASPPVLPCLHNLYPDKFGLLQPNDFGYVDMNEVMAPYQSDNSQSLGDLLLGFLHYYSVFEYGKYAISIRVGGVLPIEVCRAATAPKNDIHQWIELCIEEPFDQTNTARSVYDTDTFARIKTIFVASYRRLESTRNLRAIFEEYDGPTILMQQPSVDSEVELYEGQQYRLLPNRSSSRSNSAIPSPRPSILMVDKATTVIWDDINYKPDPPLSHSNNYDATNECTGNGSPVGPKDNSVADKPPIA</sequence>
<dbReference type="CDD" id="cd05402">
    <property type="entry name" value="NT_PAP_TUTase"/>
    <property type="match status" value="1"/>
</dbReference>
<comment type="cofactor">
    <cofactor evidence="2">
        <name>Mg(2+)</name>
        <dbReference type="ChEBI" id="CHEBI:18420"/>
    </cofactor>
</comment>
<keyword evidence="12" id="KW-1185">Reference proteome</keyword>
<comment type="cofactor">
    <cofactor evidence="1">
        <name>Mn(2+)</name>
        <dbReference type="ChEBI" id="CHEBI:29035"/>
    </cofactor>
</comment>
<feature type="region of interest" description="Disordered" evidence="9">
    <location>
        <begin position="644"/>
        <end position="663"/>
    </location>
</feature>
<dbReference type="InterPro" id="IPR054708">
    <property type="entry name" value="MTPAP-like_central"/>
</dbReference>
<dbReference type="RefSeq" id="XP_033167335.1">
    <property type="nucleotide sequence ID" value="XM_033311444.1"/>
</dbReference>
<accession>A0A6P8KDS3</accession>
<dbReference type="SUPFAM" id="SSF81631">
    <property type="entry name" value="PAP/OAS1 substrate-binding domain"/>
    <property type="match status" value="1"/>
</dbReference>
<dbReference type="PANTHER" id="PTHR12271">
    <property type="entry name" value="POLY A POLYMERASE CID PAP -RELATED"/>
    <property type="match status" value="1"/>
</dbReference>
<dbReference type="GO" id="GO:0005737">
    <property type="term" value="C:cytoplasm"/>
    <property type="evidence" value="ECO:0007669"/>
    <property type="project" value="UniProtKB-SubCell"/>
</dbReference>
<evidence type="ECO:0000256" key="2">
    <source>
        <dbReference type="ARBA" id="ARBA00001946"/>
    </source>
</evidence>
<name>A0A6P8KDS3_DROMA</name>
<feature type="compositionally biased region" description="Polar residues" evidence="9">
    <location>
        <begin position="532"/>
        <end position="550"/>
    </location>
</feature>
<evidence type="ECO:0000256" key="6">
    <source>
        <dbReference type="ARBA" id="ARBA00022723"/>
    </source>
</evidence>
<evidence type="ECO:0000256" key="8">
    <source>
        <dbReference type="ARBA" id="ARBA00038491"/>
    </source>
</evidence>
<keyword evidence="5" id="KW-0808">Transferase</keyword>
<dbReference type="SUPFAM" id="SSF81301">
    <property type="entry name" value="Nucleotidyltransferase"/>
    <property type="match status" value="1"/>
</dbReference>
<dbReference type="CTD" id="42602"/>
<feature type="compositionally biased region" description="Basic residues" evidence="9">
    <location>
        <begin position="490"/>
        <end position="500"/>
    </location>
</feature>
<evidence type="ECO:0000256" key="1">
    <source>
        <dbReference type="ARBA" id="ARBA00001936"/>
    </source>
</evidence>
<dbReference type="GO" id="GO:1990817">
    <property type="term" value="F:poly(A) RNA polymerase activity"/>
    <property type="evidence" value="ECO:0007669"/>
    <property type="project" value="UniProtKB-ARBA"/>
</dbReference>
<feature type="region of interest" description="Disordered" evidence="9">
    <location>
        <begin position="416"/>
        <end position="550"/>
    </location>
</feature>
<dbReference type="GO" id="GO:0046872">
    <property type="term" value="F:metal ion binding"/>
    <property type="evidence" value="ECO:0007669"/>
    <property type="project" value="UniProtKB-KW"/>
</dbReference>
<gene>
    <name evidence="13" type="primary">LOC117145702</name>
</gene>